<dbReference type="InterPro" id="IPR013974">
    <property type="entry name" value="SAF"/>
</dbReference>
<dbReference type="STRING" id="504798.SAMN05421871_105251"/>
<dbReference type="EMBL" id="FNJB01000008">
    <property type="protein sequence ID" value="SDP35734.1"/>
    <property type="molecule type" value="Genomic_DNA"/>
</dbReference>
<name>A0A1H0S208_9PSEU</name>
<feature type="domain" description="SAF" evidence="1">
    <location>
        <begin position="36"/>
        <end position="98"/>
    </location>
</feature>
<gene>
    <name evidence="2" type="ORF">SAMN05192558_108240</name>
</gene>
<dbReference type="AlphaFoldDB" id="A0A1H0S208"/>
<evidence type="ECO:0000259" key="1">
    <source>
        <dbReference type="SMART" id="SM00858"/>
    </source>
</evidence>
<dbReference type="CDD" id="cd11614">
    <property type="entry name" value="SAF_CpaB_FlgA_like"/>
    <property type="match status" value="1"/>
</dbReference>
<dbReference type="Pfam" id="PF08666">
    <property type="entry name" value="SAF"/>
    <property type="match status" value="1"/>
</dbReference>
<protein>
    <submittedName>
        <fullName evidence="2">Flp pilus assembly protein CpaB</fullName>
    </submittedName>
</protein>
<dbReference type="OrthoDB" id="4808509at2"/>
<evidence type="ECO:0000313" key="2">
    <source>
        <dbReference type="EMBL" id="SDP35734.1"/>
    </source>
</evidence>
<dbReference type="Proteomes" id="UP000199651">
    <property type="component" value="Unassembled WGS sequence"/>
</dbReference>
<proteinExistence type="predicted"/>
<organism evidence="2 3">
    <name type="scientific">Actinokineospora alba</name>
    <dbReference type="NCBI Taxonomy" id="504798"/>
    <lineage>
        <taxon>Bacteria</taxon>
        <taxon>Bacillati</taxon>
        <taxon>Actinomycetota</taxon>
        <taxon>Actinomycetes</taxon>
        <taxon>Pseudonocardiales</taxon>
        <taxon>Pseudonocardiaceae</taxon>
        <taxon>Actinokineospora</taxon>
    </lineage>
</organism>
<sequence>MPRFATRSLTLRRSVAAVLVLLAVVLWLRPVADRTAPMLVASRALAPGVDLSAADVRVVRAPPEVVPHAAFTEPAAVAGRVLAGAAGEGEPITEARLVGPSAVGSGFAAVPVRLSDPAVAELVRPGSRVDIVSTDKRGGEAVVLARDATVVTVRRDDQVNGGRRGSLLLIALARDSAARVASSSLERPVAVTLR</sequence>
<accession>A0A1H0S208</accession>
<dbReference type="RefSeq" id="WP_091378862.1">
    <property type="nucleotide sequence ID" value="NZ_FNDV01000005.1"/>
</dbReference>
<dbReference type="SMART" id="SM00858">
    <property type="entry name" value="SAF"/>
    <property type="match status" value="1"/>
</dbReference>
<reference evidence="3" key="1">
    <citation type="submission" date="2016-10" db="EMBL/GenBank/DDBJ databases">
        <authorList>
            <person name="Varghese N."/>
            <person name="Submissions S."/>
        </authorList>
    </citation>
    <scope>NUCLEOTIDE SEQUENCE [LARGE SCALE GENOMIC DNA]</scope>
    <source>
        <strain evidence="3">IBRC-M 10655</strain>
    </source>
</reference>
<keyword evidence="3" id="KW-1185">Reference proteome</keyword>
<evidence type="ECO:0000313" key="3">
    <source>
        <dbReference type="Proteomes" id="UP000199651"/>
    </source>
</evidence>